<feature type="compositionally biased region" description="Low complexity" evidence="1">
    <location>
        <begin position="199"/>
        <end position="209"/>
    </location>
</feature>
<proteinExistence type="predicted"/>
<dbReference type="KEGG" id="tva:4755291"/>
<evidence type="ECO:0000313" key="2">
    <source>
        <dbReference type="EMBL" id="EAX97512.1"/>
    </source>
</evidence>
<accession>A2FC55</accession>
<evidence type="ECO:0000256" key="1">
    <source>
        <dbReference type="SAM" id="MobiDB-lite"/>
    </source>
</evidence>
<reference evidence="2" key="2">
    <citation type="journal article" date="2007" name="Science">
        <title>Draft genome sequence of the sexually transmitted pathogen Trichomonas vaginalis.</title>
        <authorList>
            <person name="Carlton J.M."/>
            <person name="Hirt R.P."/>
            <person name="Silva J.C."/>
            <person name="Delcher A.L."/>
            <person name="Schatz M."/>
            <person name="Zhao Q."/>
            <person name="Wortman J.R."/>
            <person name="Bidwell S.L."/>
            <person name="Alsmark U.C.M."/>
            <person name="Besteiro S."/>
            <person name="Sicheritz-Ponten T."/>
            <person name="Noel C.J."/>
            <person name="Dacks J.B."/>
            <person name="Foster P.G."/>
            <person name="Simillion C."/>
            <person name="Van de Peer Y."/>
            <person name="Miranda-Saavedra D."/>
            <person name="Barton G.J."/>
            <person name="Westrop G.D."/>
            <person name="Mueller S."/>
            <person name="Dessi D."/>
            <person name="Fiori P.L."/>
            <person name="Ren Q."/>
            <person name="Paulsen I."/>
            <person name="Zhang H."/>
            <person name="Bastida-Corcuera F.D."/>
            <person name="Simoes-Barbosa A."/>
            <person name="Brown M.T."/>
            <person name="Hayes R.D."/>
            <person name="Mukherjee M."/>
            <person name="Okumura C.Y."/>
            <person name="Schneider R."/>
            <person name="Smith A.J."/>
            <person name="Vanacova S."/>
            <person name="Villalvazo M."/>
            <person name="Haas B.J."/>
            <person name="Pertea M."/>
            <person name="Feldblyum T.V."/>
            <person name="Utterback T.R."/>
            <person name="Shu C.L."/>
            <person name="Osoegawa K."/>
            <person name="de Jong P.J."/>
            <person name="Hrdy I."/>
            <person name="Horvathova L."/>
            <person name="Zubacova Z."/>
            <person name="Dolezal P."/>
            <person name="Malik S.B."/>
            <person name="Logsdon J.M. Jr."/>
            <person name="Henze K."/>
            <person name="Gupta A."/>
            <person name="Wang C.C."/>
            <person name="Dunne R.L."/>
            <person name="Upcroft J.A."/>
            <person name="Upcroft P."/>
            <person name="White O."/>
            <person name="Salzberg S.L."/>
            <person name="Tang P."/>
            <person name="Chiu C.-H."/>
            <person name="Lee Y.-S."/>
            <person name="Embley T.M."/>
            <person name="Coombs G.H."/>
            <person name="Mottram J.C."/>
            <person name="Tachezy J."/>
            <person name="Fraser-Liggett C.M."/>
            <person name="Johnson P.J."/>
        </authorList>
    </citation>
    <scope>NUCLEOTIDE SEQUENCE [LARGE SCALE GENOMIC DNA]</scope>
    <source>
        <strain evidence="2">G3</strain>
    </source>
</reference>
<dbReference type="AlphaFoldDB" id="A2FC55"/>
<protein>
    <submittedName>
        <fullName evidence="2">Uncharacterized protein</fullName>
    </submittedName>
</protein>
<evidence type="ECO:0000313" key="3">
    <source>
        <dbReference type="Proteomes" id="UP000001542"/>
    </source>
</evidence>
<feature type="compositionally biased region" description="Polar residues" evidence="1">
    <location>
        <begin position="235"/>
        <end position="255"/>
    </location>
</feature>
<dbReference type="EMBL" id="DS113712">
    <property type="protein sequence ID" value="EAX97512.1"/>
    <property type="molecule type" value="Genomic_DNA"/>
</dbReference>
<organism evidence="2 3">
    <name type="scientific">Trichomonas vaginalis (strain ATCC PRA-98 / G3)</name>
    <dbReference type="NCBI Taxonomy" id="412133"/>
    <lineage>
        <taxon>Eukaryota</taxon>
        <taxon>Metamonada</taxon>
        <taxon>Parabasalia</taxon>
        <taxon>Trichomonadida</taxon>
        <taxon>Trichomonadidae</taxon>
        <taxon>Trichomonas</taxon>
    </lineage>
</organism>
<feature type="compositionally biased region" description="Low complexity" evidence="1">
    <location>
        <begin position="258"/>
        <end position="274"/>
    </location>
</feature>
<dbReference type="VEuPathDB" id="TrichDB:TVAG_429480"/>
<dbReference type="SMR" id="A2FC55"/>
<sequence length="333" mass="38935">MENSKFAQALLRRREEAAKKATQTSISVSQISEKSIISVEEQSIDPDIEVSMVVDEDQELFQLQRENQDLKAKIRELMQQNKVLSQKIDDLLDQSEIEILTEQVSNLQIELTNEKNLKKQAEDRLLYLQYQYDIKCKEAAANMKILESLQLKNRKLQEQNSSLSQINASQLESDQYSNGSRRSRLSNGQMPDSPRRYQPEPNYQQNYQPPESPKRFQAEPSSPRRYQEELPPPSRIQQDLPNPSMYQDNIPQNQPRYAPNSARSSNSSSNSRNPADMEYDDLIRERDMLEDKKIELENIMDENFDDVDPNISNQYNRVLTRLSQVKRELRFRS</sequence>
<gene>
    <name evidence="2" type="ORF">TVAG_429480</name>
</gene>
<name>A2FC55_TRIV3</name>
<dbReference type="RefSeq" id="XP_001310442.1">
    <property type="nucleotide sequence ID" value="XM_001310441.1"/>
</dbReference>
<dbReference type="InParanoid" id="A2FC55"/>
<feature type="compositionally biased region" description="Polar residues" evidence="1">
    <location>
        <begin position="162"/>
        <end position="176"/>
    </location>
</feature>
<dbReference type="Proteomes" id="UP000001542">
    <property type="component" value="Unassembled WGS sequence"/>
</dbReference>
<keyword evidence="3" id="KW-1185">Reference proteome</keyword>
<reference evidence="2" key="1">
    <citation type="submission" date="2006-10" db="EMBL/GenBank/DDBJ databases">
        <authorList>
            <person name="Amadeo P."/>
            <person name="Zhao Q."/>
            <person name="Wortman J."/>
            <person name="Fraser-Liggett C."/>
            <person name="Carlton J."/>
        </authorList>
    </citation>
    <scope>NUCLEOTIDE SEQUENCE</scope>
    <source>
        <strain evidence="2">G3</strain>
    </source>
</reference>
<dbReference type="VEuPathDB" id="TrichDB:TVAGG3_0646380"/>
<feature type="compositionally biased region" description="Low complexity" evidence="1">
    <location>
        <begin position="177"/>
        <end position="188"/>
    </location>
</feature>
<feature type="region of interest" description="Disordered" evidence="1">
    <location>
        <begin position="162"/>
        <end position="280"/>
    </location>
</feature>